<protein>
    <submittedName>
        <fullName evidence="1">Uncharacterized protein</fullName>
    </submittedName>
</protein>
<sequence>MSEAGKNIVTKALLKAVWWLCQPLVKLLINKGITYPVLCDLLKSVYVKTAHEQVELDGKTPSLSRIFVKTGINRKEIKRILNEVLTEDEPVFKTTSLGALLVSRWLATAEFCDQQGEPKKLARVTDKNSIGFKELVESVSKDIHPRALLDDWLALGIVVIDDQDRVCLRETSFVPHTGFDEKIYFFGRNITDHIDTCVHNLLETKQAMFERSVFYSCLSPESVKKLQTMAVNQSKATLNILNKEALKLKAQDIDSSNPETINNEFRFRYGCYWFDNTNNSDMENKK</sequence>
<reference evidence="1" key="1">
    <citation type="submission" date="2018-06" db="EMBL/GenBank/DDBJ databases">
        <authorList>
            <person name="Zhirakovskaya E."/>
        </authorList>
    </citation>
    <scope>NUCLEOTIDE SEQUENCE</scope>
</reference>
<proteinExistence type="predicted"/>
<gene>
    <name evidence="1" type="ORF">MNBD_GAMMA12-13</name>
</gene>
<accession>A0A3B0YBX8</accession>
<evidence type="ECO:0000313" key="1">
    <source>
        <dbReference type="EMBL" id="VAW71689.1"/>
    </source>
</evidence>
<dbReference type="EMBL" id="UOFL01000028">
    <property type="protein sequence ID" value="VAW71689.1"/>
    <property type="molecule type" value="Genomic_DNA"/>
</dbReference>
<dbReference type="AlphaFoldDB" id="A0A3B0YBX8"/>
<organism evidence="1">
    <name type="scientific">hydrothermal vent metagenome</name>
    <dbReference type="NCBI Taxonomy" id="652676"/>
    <lineage>
        <taxon>unclassified sequences</taxon>
        <taxon>metagenomes</taxon>
        <taxon>ecological metagenomes</taxon>
    </lineage>
</organism>
<dbReference type="InterPro" id="IPR045445">
    <property type="entry name" value="DUF6502"/>
</dbReference>
<dbReference type="Pfam" id="PF20112">
    <property type="entry name" value="DUF6502"/>
    <property type="match status" value="1"/>
</dbReference>
<name>A0A3B0YBX8_9ZZZZ</name>